<evidence type="ECO:0000259" key="6">
    <source>
        <dbReference type="Pfam" id="PF01494"/>
    </source>
</evidence>
<reference evidence="7" key="1">
    <citation type="journal article" date="2020" name="Fungal Divers.">
        <title>Resolving the Mortierellaceae phylogeny through synthesis of multi-gene phylogenetics and phylogenomics.</title>
        <authorList>
            <person name="Vandepol N."/>
            <person name="Liber J."/>
            <person name="Desiro A."/>
            <person name="Na H."/>
            <person name="Kennedy M."/>
            <person name="Barry K."/>
            <person name="Grigoriev I.V."/>
            <person name="Miller A.N."/>
            <person name="O'Donnell K."/>
            <person name="Stajich J.E."/>
            <person name="Bonito G."/>
        </authorList>
    </citation>
    <scope>NUCLEOTIDE SEQUENCE</scope>
    <source>
        <strain evidence="7">NVP60</strain>
    </source>
</reference>
<keyword evidence="8" id="KW-1185">Reference proteome</keyword>
<dbReference type="Pfam" id="PF01494">
    <property type="entry name" value="FAD_binding_3"/>
    <property type="match status" value="1"/>
</dbReference>
<keyword evidence="4" id="KW-0560">Oxidoreductase</keyword>
<feature type="domain" description="FAD-binding" evidence="6">
    <location>
        <begin position="358"/>
        <end position="419"/>
    </location>
</feature>
<dbReference type="Gene3D" id="3.50.50.60">
    <property type="entry name" value="FAD/NAD(P)-binding domain"/>
    <property type="match status" value="2"/>
</dbReference>
<evidence type="ECO:0000313" key="7">
    <source>
        <dbReference type="EMBL" id="KAG0310805.1"/>
    </source>
</evidence>
<dbReference type="GO" id="GO:0071949">
    <property type="term" value="F:FAD binding"/>
    <property type="evidence" value="ECO:0007669"/>
    <property type="project" value="InterPro"/>
</dbReference>
<organism evidence="7 8">
    <name type="scientific">Linnemannia gamsii</name>
    <dbReference type="NCBI Taxonomy" id="64522"/>
    <lineage>
        <taxon>Eukaryota</taxon>
        <taxon>Fungi</taxon>
        <taxon>Fungi incertae sedis</taxon>
        <taxon>Mucoromycota</taxon>
        <taxon>Mortierellomycotina</taxon>
        <taxon>Mortierellomycetes</taxon>
        <taxon>Mortierellales</taxon>
        <taxon>Mortierellaceae</taxon>
        <taxon>Linnemannia</taxon>
    </lineage>
</organism>
<gene>
    <name evidence="7" type="ORF">BGZ97_012302</name>
</gene>
<feature type="region of interest" description="Disordered" evidence="5">
    <location>
        <begin position="283"/>
        <end position="317"/>
    </location>
</feature>
<evidence type="ECO:0000256" key="5">
    <source>
        <dbReference type="SAM" id="MobiDB-lite"/>
    </source>
</evidence>
<dbReference type="InterPro" id="IPR036188">
    <property type="entry name" value="FAD/NAD-bd_sf"/>
</dbReference>
<dbReference type="Proteomes" id="UP000823405">
    <property type="component" value="Unassembled WGS sequence"/>
</dbReference>
<protein>
    <recommendedName>
        <fullName evidence="6">FAD-binding domain-containing protein</fullName>
    </recommendedName>
</protein>
<dbReference type="PANTHER" id="PTHR47356">
    <property type="entry name" value="FAD-DEPENDENT MONOOXYGENASE ASQG-RELATED"/>
    <property type="match status" value="1"/>
</dbReference>
<dbReference type="CDD" id="cd18186">
    <property type="entry name" value="BTB_POZ_ZBTB_KLHL-like"/>
    <property type="match status" value="1"/>
</dbReference>
<evidence type="ECO:0000313" key="8">
    <source>
        <dbReference type="Proteomes" id="UP000823405"/>
    </source>
</evidence>
<evidence type="ECO:0000256" key="4">
    <source>
        <dbReference type="ARBA" id="ARBA00023002"/>
    </source>
</evidence>
<keyword evidence="2" id="KW-0285">Flavoprotein</keyword>
<dbReference type="SUPFAM" id="SSF51905">
    <property type="entry name" value="FAD/NAD(P)-binding domain"/>
    <property type="match status" value="1"/>
</dbReference>
<dbReference type="InterPro" id="IPR011333">
    <property type="entry name" value="SKP1/BTB/POZ_sf"/>
</dbReference>
<evidence type="ECO:0000256" key="3">
    <source>
        <dbReference type="ARBA" id="ARBA00022827"/>
    </source>
</evidence>
<dbReference type="GO" id="GO:0004497">
    <property type="term" value="F:monooxygenase activity"/>
    <property type="evidence" value="ECO:0007669"/>
    <property type="project" value="InterPro"/>
</dbReference>
<dbReference type="InterPro" id="IPR002938">
    <property type="entry name" value="FAD-bd"/>
</dbReference>
<sequence>MGLMLERAEIPFLILERDSMIRPMGGAISLCPNVMRAMDQLGLMDVLMKESVPIRQIRYYDNMEGAVSVETCDAVTDMSFCETRYGTAIRTIPRSVFINLLLSYIPQHKVLLGKRVIRTQEATLESSLKSDASESTGYVACYCDDGSEYQGSILVGADGTYSAVRKSMYQNLNESGILDGEENEKTMKGGEMGGMTTVDGKVMPHQHCMVGVTQPLDPIEFESLGGEYGEFQALRGADHEHSIWFMPLTNYRIAWNVFFHLPKDLLQEYKDLQSCATTDTNTNECTAEEPQFPLSGQHTSRITTPKPQQTQQQQHIGTSWRSVCKRVHDRAQAALENLRDIPNPLSARQGRFGDLLDKTDSDKISRVMLEQGVVRRWFHGRTVLIGDAAHKSLPYAGQGANQAILDSIALVGKIYLLIRPAVVAGEVAPKTPLVACHPMATRFDMAFPAPRPNKSKLRFRSKHTRPSPVTTTPLTINTNWNIPQAAELIQVFQEYYTDRSAIASQATWGASWADTIFGGQGLAASLVRFAFFKLLPTRLFYAVSDPYFEVQPVLPFLPDVTGGNGGEDGRAKTNGTEANLIASVGAGMKKMLGGNWICAISQQPQSIMEETGYESDLEVNFAFRQSPERPRGGGGGLEYVRMLAQYSHLSVAKAGDDVYVEPGMVEYRRRYVFDIQVHTHKNNHPRRQQQPPPRLLHPQQSPCYKTPAIPTPAPLPIPALRSSDVFVAARQRLKDFLDLSRGSDFQISFNQPHATATATATPSSIPSSPAPEHSTPVVPSMPAGSVHGCIVPEQRRHQLKRHSAFLQDVDDRERRGSSKDTDTLFVHSCIMSTITSPAMQYILNTPPSPSTPSTPPPASTTPTCIAPSPTFAATYALSSNSSSTHQSPFLGSESTFHPALLTCTQRHDHTSPFPQRRQQQPIRKVRFQDVPPEVVRAVVRYIYLGQKPILEPYCGYTVKDLMALSSYLEIAPLEDYCVQLVLGTHHETDTGSGDSDNDFGIVNYGYSSVVEGGEGGGGYARWTNALTQRGGRSKSQISPEMAVKVLFDWGYRYTKVRTALVCVLIDSDLADEGRVLFGSPEGGGEGVGLLWSFAGHEAFHAILCEIVEWQLSRRLL</sequence>
<evidence type="ECO:0000256" key="1">
    <source>
        <dbReference type="ARBA" id="ARBA00007992"/>
    </source>
</evidence>
<dbReference type="Gene3D" id="3.30.710.10">
    <property type="entry name" value="Potassium Channel Kv1.1, Chain A"/>
    <property type="match status" value="1"/>
</dbReference>
<dbReference type="InterPro" id="IPR050562">
    <property type="entry name" value="FAD_mOase_fung"/>
</dbReference>
<proteinExistence type="inferred from homology"/>
<dbReference type="PANTHER" id="PTHR47356:SF2">
    <property type="entry name" value="FAD-BINDING DOMAIN-CONTAINING PROTEIN-RELATED"/>
    <property type="match status" value="1"/>
</dbReference>
<evidence type="ECO:0000256" key="2">
    <source>
        <dbReference type="ARBA" id="ARBA00022630"/>
    </source>
</evidence>
<accession>A0A9P6R1Z9</accession>
<feature type="compositionally biased region" description="Low complexity" evidence="5">
    <location>
        <begin position="754"/>
        <end position="771"/>
    </location>
</feature>
<dbReference type="EMBL" id="JAAAIN010000792">
    <property type="protein sequence ID" value="KAG0310805.1"/>
    <property type="molecule type" value="Genomic_DNA"/>
</dbReference>
<dbReference type="AlphaFoldDB" id="A0A9P6R1Z9"/>
<feature type="region of interest" description="Disordered" evidence="5">
    <location>
        <begin position="681"/>
        <end position="710"/>
    </location>
</feature>
<name>A0A9P6R1Z9_9FUNG</name>
<dbReference type="OrthoDB" id="655030at2759"/>
<feature type="region of interest" description="Disordered" evidence="5">
    <location>
        <begin position="754"/>
        <end position="783"/>
    </location>
</feature>
<comment type="similarity">
    <text evidence="1">Belongs to the paxM FAD-dependent monooxygenase family.</text>
</comment>
<feature type="compositionally biased region" description="Low complexity" evidence="5">
    <location>
        <begin position="303"/>
        <end position="314"/>
    </location>
</feature>
<comment type="caution">
    <text evidence="7">The sequence shown here is derived from an EMBL/GenBank/DDBJ whole genome shotgun (WGS) entry which is preliminary data.</text>
</comment>
<keyword evidence="3" id="KW-0274">FAD</keyword>